<gene>
    <name evidence="1" type="ORF">CWS31_003790</name>
</gene>
<organism evidence="1 2">
    <name type="scientific">Colwellia echini</name>
    <dbReference type="NCBI Taxonomy" id="1982103"/>
    <lineage>
        <taxon>Bacteria</taxon>
        <taxon>Pseudomonadati</taxon>
        <taxon>Pseudomonadota</taxon>
        <taxon>Gammaproteobacteria</taxon>
        <taxon>Alteromonadales</taxon>
        <taxon>Colwelliaceae</taxon>
        <taxon>Colwellia</taxon>
    </lineage>
</organism>
<sequence length="526" mass="61127">MPQNKNQKPQSITKIVQSPVTASLHKKQSDKKFNTIETLRILLEHPSIMFNVIRIMDNNKVRFINESTLAQEILQYSSKLIDTERQRITLAFDTDNLLQSHILMDKDIYQGTCRLSFQEGIISLFRLCENSLYQELTDTKLKSRLASLWRLQERVNNAELSFIDNDPDYLEFIDDLVQQLSELLSLLKQNIDRMQGLGKDLEAMSSQTFTELLASDQNSNQNVNNNGVDGWDIKTNHLLGNEHKEKMLARISHLFERHIKPTQNFLNHSTRLAKGTNLFATLNNFKQAFASNDKHALSSQMLRYSMSFSNIFVPITEVAHQVDQFLRKTRSALLQSNAMEHFHQKLMSAYDKTLDRNLNKTKIDNNLVKDFDFINSFKRVNKLKDFRVGHSTSYFNNLFTELSLRLEALNLDGLLTSNNENFNLTAVIDDRESIILKRALAMFEHLNVIKLRESKDLTAMLHYRLSDSFSDYCLADLIGACQLMQEKQNNFILKTVNQKAYLRFNDEIYIYRRKKVIAKQSQETTI</sequence>
<dbReference type="Proteomes" id="UP000815846">
    <property type="component" value="Unassembled WGS sequence"/>
</dbReference>
<reference evidence="1 2" key="1">
    <citation type="submission" date="2019-08" db="EMBL/GenBank/DDBJ databases">
        <title>Microbe sample from Colwellia echini.</title>
        <authorList>
            <person name="Christiansen L."/>
            <person name="Pathiraja D."/>
            <person name="Schultz-Johansen M."/>
            <person name="Choi I.-G."/>
            <person name="Stougaard P."/>
        </authorList>
    </citation>
    <scope>NUCLEOTIDE SEQUENCE [LARGE SCALE GENOMIC DNA]</scope>
    <source>
        <strain evidence="1 2">A3</strain>
    </source>
</reference>
<keyword evidence="2" id="KW-1185">Reference proteome</keyword>
<dbReference type="EMBL" id="PJAI02000002">
    <property type="protein sequence ID" value="TYK66912.1"/>
    <property type="molecule type" value="Genomic_DNA"/>
</dbReference>
<protein>
    <submittedName>
        <fullName evidence="1">Uncharacterized protein</fullName>
    </submittedName>
</protein>
<dbReference type="RefSeq" id="WP_101344429.1">
    <property type="nucleotide sequence ID" value="NZ_PJAI02000002.1"/>
</dbReference>
<evidence type="ECO:0000313" key="2">
    <source>
        <dbReference type="Proteomes" id="UP000815846"/>
    </source>
</evidence>
<comment type="caution">
    <text evidence="1">The sequence shown here is derived from an EMBL/GenBank/DDBJ whole genome shotgun (WGS) entry which is preliminary data.</text>
</comment>
<name>A0ABY3N0Y6_9GAMM</name>
<evidence type="ECO:0000313" key="1">
    <source>
        <dbReference type="EMBL" id="TYK66912.1"/>
    </source>
</evidence>
<proteinExistence type="predicted"/>
<accession>A0ABY3N0Y6</accession>